<protein>
    <recommendedName>
        <fullName evidence="2">Protein root UVB sensitive/RUS domain-containing protein</fullName>
    </recommendedName>
</protein>
<dbReference type="Pfam" id="PF04884">
    <property type="entry name" value="UVB_sens_prot"/>
    <property type="match status" value="1"/>
</dbReference>
<evidence type="ECO:0000256" key="1">
    <source>
        <dbReference type="ARBA" id="ARBA00007558"/>
    </source>
</evidence>
<evidence type="ECO:0000313" key="4">
    <source>
        <dbReference type="Proteomes" id="UP001165060"/>
    </source>
</evidence>
<dbReference type="EMBL" id="BRYB01004060">
    <property type="protein sequence ID" value="GMI25060.1"/>
    <property type="molecule type" value="Genomic_DNA"/>
</dbReference>
<dbReference type="InterPro" id="IPR054549">
    <property type="entry name" value="UVB_sens_RUS_dom"/>
</dbReference>
<gene>
    <name evidence="3" type="ORF">TeGR_g1155</name>
</gene>
<organism evidence="3 4">
    <name type="scientific">Tetraparma gracilis</name>
    <dbReference type="NCBI Taxonomy" id="2962635"/>
    <lineage>
        <taxon>Eukaryota</taxon>
        <taxon>Sar</taxon>
        <taxon>Stramenopiles</taxon>
        <taxon>Ochrophyta</taxon>
        <taxon>Bolidophyceae</taxon>
        <taxon>Parmales</taxon>
        <taxon>Triparmaceae</taxon>
        <taxon>Tetraparma</taxon>
    </lineage>
</organism>
<evidence type="ECO:0000313" key="3">
    <source>
        <dbReference type="EMBL" id="GMI25060.1"/>
    </source>
</evidence>
<accession>A0ABQ6MFD6</accession>
<sequence>MLLHFLPSGYPNTVCASYLPYCRLQFLSGVAGSASFVLSTQSLLFAVGLGAGSVPLAGALNWVIKDGIGQLGGVLFASYLGTFRGFDSDPKRWRMVSSISMDAATALEILTPMLVAPAMFPGSFLLVAGIANVGKNVSYLSASASRAAIHASLCASSNLADVTAKSGSQSILASMAGTAVGVGLSPLIGADPPKIFASFLVLSAFQQTCNYLSLTSLQLRTLNPQRAGLLVEGFLERGETPSRGEVAAGERFVWGGGGGAKWLKVGAGVEELCGMDGGRLGALREASGAGGYVIGVAGEDGVMVGLEEACDGKGVVRALLHAHLVRRALTAGGAGGGGRGRDEAEVVAEARQEMEGLEGAFFEGCERGGWRADDDSVALEEKGSVRLRLG</sequence>
<comment type="caution">
    <text evidence="3">The sequence shown here is derived from an EMBL/GenBank/DDBJ whole genome shotgun (WGS) entry which is preliminary data.</text>
</comment>
<proteinExistence type="inferred from homology"/>
<comment type="similarity">
    <text evidence="1">Belongs to the RUS1 family.</text>
</comment>
<dbReference type="Proteomes" id="UP001165060">
    <property type="component" value="Unassembled WGS sequence"/>
</dbReference>
<keyword evidence="4" id="KW-1185">Reference proteome</keyword>
<evidence type="ECO:0000259" key="2">
    <source>
        <dbReference type="Pfam" id="PF04884"/>
    </source>
</evidence>
<dbReference type="PANTHER" id="PTHR12770:SF22">
    <property type="entry name" value="PROTEIN ROOT UVB SENSITIVE 1, CHLOROPLASTIC"/>
    <property type="match status" value="1"/>
</dbReference>
<feature type="domain" description="Protein root UVB sensitive/RUS" evidence="2">
    <location>
        <begin position="4"/>
        <end position="237"/>
    </location>
</feature>
<reference evidence="3 4" key="1">
    <citation type="journal article" date="2023" name="Commun. Biol.">
        <title>Genome analysis of Parmales, the sister group of diatoms, reveals the evolutionary specialization of diatoms from phago-mixotrophs to photoautotrophs.</title>
        <authorList>
            <person name="Ban H."/>
            <person name="Sato S."/>
            <person name="Yoshikawa S."/>
            <person name="Yamada K."/>
            <person name="Nakamura Y."/>
            <person name="Ichinomiya M."/>
            <person name="Sato N."/>
            <person name="Blanc-Mathieu R."/>
            <person name="Endo H."/>
            <person name="Kuwata A."/>
            <person name="Ogata H."/>
        </authorList>
    </citation>
    <scope>NUCLEOTIDE SEQUENCE [LARGE SCALE GENOMIC DNA]</scope>
</reference>
<dbReference type="PANTHER" id="PTHR12770">
    <property type="entry name" value="RUS1 FAMILY PROTEIN C16ORF58"/>
    <property type="match status" value="1"/>
</dbReference>
<dbReference type="InterPro" id="IPR006968">
    <property type="entry name" value="RUS_fam"/>
</dbReference>
<name>A0ABQ6MFD6_9STRA</name>